<sequence>RSKKQQDLKAFFTNKKSSSLRKDFRHTALLIFKVSDHEFMDNSKQEVDGMNALLLRNSYKAVFRSDIVAIGGRNLQSGTVQRNTL</sequence>
<keyword evidence="2" id="KW-1185">Reference proteome</keyword>
<dbReference type="Proteomes" id="UP000094527">
    <property type="component" value="Unassembled WGS sequence"/>
</dbReference>
<dbReference type="EMBL" id="LJIJ01000050">
    <property type="protein sequence ID" value="ODN04236.1"/>
    <property type="molecule type" value="Genomic_DNA"/>
</dbReference>
<evidence type="ECO:0000313" key="2">
    <source>
        <dbReference type="Proteomes" id="UP000094527"/>
    </source>
</evidence>
<comment type="caution">
    <text evidence="1">The sequence shown here is derived from an EMBL/GenBank/DDBJ whole genome shotgun (WGS) entry which is preliminary data.</text>
</comment>
<name>A0A1D2NGZ5_ORCCI</name>
<proteinExistence type="predicted"/>
<evidence type="ECO:0000313" key="1">
    <source>
        <dbReference type="EMBL" id="ODN04236.1"/>
    </source>
</evidence>
<feature type="non-terminal residue" evidence="1">
    <location>
        <position position="1"/>
    </location>
</feature>
<accession>A0A1D2NGZ5</accession>
<protein>
    <submittedName>
        <fullName evidence="1">Uncharacterized protein</fullName>
    </submittedName>
</protein>
<gene>
    <name evidence="1" type="ORF">Ocin01_02437</name>
</gene>
<organism evidence="1 2">
    <name type="scientific">Orchesella cincta</name>
    <name type="common">Springtail</name>
    <name type="synonym">Podura cincta</name>
    <dbReference type="NCBI Taxonomy" id="48709"/>
    <lineage>
        <taxon>Eukaryota</taxon>
        <taxon>Metazoa</taxon>
        <taxon>Ecdysozoa</taxon>
        <taxon>Arthropoda</taxon>
        <taxon>Hexapoda</taxon>
        <taxon>Collembola</taxon>
        <taxon>Entomobryomorpha</taxon>
        <taxon>Entomobryoidea</taxon>
        <taxon>Orchesellidae</taxon>
        <taxon>Orchesellinae</taxon>
        <taxon>Orchesella</taxon>
    </lineage>
</organism>
<dbReference type="AlphaFoldDB" id="A0A1D2NGZ5"/>
<reference evidence="1 2" key="1">
    <citation type="journal article" date="2016" name="Genome Biol. Evol.">
        <title>Gene Family Evolution Reflects Adaptation to Soil Environmental Stressors in the Genome of the Collembolan Orchesella cincta.</title>
        <authorList>
            <person name="Faddeeva-Vakhrusheva A."/>
            <person name="Derks M.F."/>
            <person name="Anvar S.Y."/>
            <person name="Agamennone V."/>
            <person name="Suring W."/>
            <person name="Smit S."/>
            <person name="van Straalen N.M."/>
            <person name="Roelofs D."/>
        </authorList>
    </citation>
    <scope>NUCLEOTIDE SEQUENCE [LARGE SCALE GENOMIC DNA]</scope>
    <source>
        <tissue evidence="1">Mixed pool</tissue>
    </source>
</reference>